<keyword evidence="2" id="KW-1185">Reference proteome</keyword>
<organism evidence="1 2">
    <name type="scientific">Sulfobacillus harzensis</name>
    <dbReference type="NCBI Taxonomy" id="2729629"/>
    <lineage>
        <taxon>Bacteria</taxon>
        <taxon>Bacillati</taxon>
        <taxon>Bacillota</taxon>
        <taxon>Clostridia</taxon>
        <taxon>Eubacteriales</taxon>
        <taxon>Clostridiales Family XVII. Incertae Sedis</taxon>
        <taxon>Sulfobacillus</taxon>
    </lineage>
</organism>
<dbReference type="RefSeq" id="WP_169102681.1">
    <property type="nucleotide sequence ID" value="NZ_JABBVZ010000116.1"/>
</dbReference>
<gene>
    <name evidence="1" type="ORF">HIJ39_19510</name>
</gene>
<sequence length="77" mass="8485">MLMIVHLEWPRRISLYDGRRPIGRNLQSTAAVQDCLQDDPAAPVLVAMADEALHPNVSLVLDVPGASIPRTEWPDGQ</sequence>
<dbReference type="EMBL" id="JABBVZ010000116">
    <property type="protein sequence ID" value="NMP24508.1"/>
    <property type="molecule type" value="Genomic_DNA"/>
</dbReference>
<evidence type="ECO:0000313" key="2">
    <source>
        <dbReference type="Proteomes" id="UP000533476"/>
    </source>
</evidence>
<accession>A0A7Y0L7N1</accession>
<comment type="caution">
    <text evidence="1">The sequence shown here is derived from an EMBL/GenBank/DDBJ whole genome shotgun (WGS) entry which is preliminary data.</text>
</comment>
<evidence type="ECO:0000313" key="1">
    <source>
        <dbReference type="EMBL" id="NMP24508.1"/>
    </source>
</evidence>
<dbReference type="AlphaFoldDB" id="A0A7Y0L7N1"/>
<proteinExistence type="predicted"/>
<dbReference type="Proteomes" id="UP000533476">
    <property type="component" value="Unassembled WGS sequence"/>
</dbReference>
<protein>
    <submittedName>
        <fullName evidence="1">Uncharacterized protein</fullName>
    </submittedName>
</protein>
<name>A0A7Y0L7N1_9FIRM</name>
<reference evidence="1 2" key="1">
    <citation type="submission" date="2020-04" db="EMBL/GenBank/DDBJ databases">
        <authorList>
            <person name="Zhang R."/>
            <person name="Schippers A."/>
        </authorList>
    </citation>
    <scope>NUCLEOTIDE SEQUENCE [LARGE SCALE GENOMIC DNA]</scope>
    <source>
        <strain evidence="1 2">DSM 109850</strain>
    </source>
</reference>